<dbReference type="EMBL" id="BNCK01000005">
    <property type="protein sequence ID" value="GHF96375.1"/>
    <property type="molecule type" value="Genomic_DNA"/>
</dbReference>
<dbReference type="RefSeq" id="WP_189771245.1">
    <property type="nucleotide sequence ID" value="NZ_BNCK01000005.1"/>
</dbReference>
<comment type="caution">
    <text evidence="1">The sequence shown here is derived from an EMBL/GenBank/DDBJ whole genome shotgun (WGS) entry which is preliminary data.</text>
</comment>
<organism evidence="1 2">
    <name type="scientific">Thalassotalea marina</name>
    <dbReference type="NCBI Taxonomy" id="1673741"/>
    <lineage>
        <taxon>Bacteria</taxon>
        <taxon>Pseudomonadati</taxon>
        <taxon>Pseudomonadota</taxon>
        <taxon>Gammaproteobacteria</taxon>
        <taxon>Alteromonadales</taxon>
        <taxon>Colwelliaceae</taxon>
        <taxon>Thalassotalea</taxon>
    </lineage>
</organism>
<dbReference type="AlphaFoldDB" id="A0A919BM10"/>
<reference evidence="1" key="1">
    <citation type="journal article" date="2014" name="Int. J. Syst. Evol. Microbiol.">
        <title>Complete genome sequence of Corynebacterium casei LMG S-19264T (=DSM 44701T), isolated from a smear-ripened cheese.</title>
        <authorList>
            <consortium name="US DOE Joint Genome Institute (JGI-PGF)"/>
            <person name="Walter F."/>
            <person name="Albersmeier A."/>
            <person name="Kalinowski J."/>
            <person name="Ruckert C."/>
        </authorList>
    </citation>
    <scope>NUCLEOTIDE SEQUENCE</scope>
    <source>
        <strain evidence="1">KCTC 42731</strain>
    </source>
</reference>
<reference evidence="1" key="2">
    <citation type="submission" date="2020-09" db="EMBL/GenBank/DDBJ databases">
        <authorList>
            <person name="Sun Q."/>
            <person name="Kim S."/>
        </authorList>
    </citation>
    <scope>NUCLEOTIDE SEQUENCE</scope>
    <source>
        <strain evidence="1">KCTC 42731</strain>
    </source>
</reference>
<proteinExistence type="predicted"/>
<accession>A0A919BM10</accession>
<keyword evidence="2" id="KW-1185">Reference proteome</keyword>
<evidence type="ECO:0000313" key="2">
    <source>
        <dbReference type="Proteomes" id="UP000623842"/>
    </source>
</evidence>
<dbReference type="Proteomes" id="UP000623842">
    <property type="component" value="Unassembled WGS sequence"/>
</dbReference>
<name>A0A919BM10_9GAMM</name>
<evidence type="ECO:0000313" key="1">
    <source>
        <dbReference type="EMBL" id="GHF96375.1"/>
    </source>
</evidence>
<protein>
    <submittedName>
        <fullName evidence="1">Uncharacterized protein</fullName>
    </submittedName>
</protein>
<gene>
    <name evidence="1" type="ORF">GCM10017161_25920</name>
</gene>
<sequence>MTSIVIEQLRNKIRFAHEPNNPLLINLWLSEENFALSAINNRQTLRKQYEAQFRLLLETIVDELLPEHWRRCCLDHIYQPISSLQKLADSDKSQRHIRQLMAELNISCQYVSHSL</sequence>